<dbReference type="InterPro" id="IPR025646">
    <property type="entry name" value="DUF4350"/>
</dbReference>
<dbReference type="RefSeq" id="WP_052406153.1">
    <property type="nucleotide sequence ID" value="NZ_BBLU01000022.1"/>
</dbReference>
<accession>A0A1H6X7K8</accession>
<evidence type="ECO:0000256" key="1">
    <source>
        <dbReference type="SAM" id="Phobius"/>
    </source>
</evidence>
<proteinExistence type="predicted"/>
<feature type="transmembrane region" description="Helical" evidence="1">
    <location>
        <begin position="25"/>
        <end position="43"/>
    </location>
</feature>
<keyword evidence="1" id="KW-0812">Transmembrane</keyword>
<dbReference type="Pfam" id="PF14258">
    <property type="entry name" value="DUF4350"/>
    <property type="match status" value="1"/>
</dbReference>
<dbReference type="OrthoDB" id="5241668at2"/>
<name>A0A1H6X7K8_9MICO</name>
<feature type="domain" description="DUF4350" evidence="2">
    <location>
        <begin position="56"/>
        <end position="224"/>
    </location>
</feature>
<dbReference type="STRING" id="1043493.SAMN05421637_1158"/>
<sequence length="398" mass="41359">MTATQELRTTPRGPGLRARARGSRLVIIAVALLVGLVVLLVASDRDADIVPLSTWNTRASGTHAVTEILRDHGVAVRQVDRLAQARIEDPAATTLVVAEPSRLSSAQLASLDAYPGDVVVLGRVRAVLPSLGMDVRQTTRLAGGAVDAGCADPDARAAGEVAFSGAALETSDPDVALCFVDAGAAAMARAEVHGRTVTVLTASEPLTNAQLDRYGHAALAVRVLGAHPDVVWYVADGLDSSLLTASGVGGDDAPTDVETVPDFLPPGTGSAFYALALAVLVAAFWKARRFGALIAEPLPVVVRASEATRGRARLYRRARSTGRSAASLRAAAALRMGRRIGVARGESREALVAAVAHASGRPARDVDRLLYGPAPADEAALLSLISELDALESEVHRP</sequence>
<dbReference type="Proteomes" id="UP000183315">
    <property type="component" value="Unassembled WGS sequence"/>
</dbReference>
<organism evidence="3 4">
    <name type="scientific">Demequina mangrovi</name>
    <dbReference type="NCBI Taxonomy" id="1043493"/>
    <lineage>
        <taxon>Bacteria</taxon>
        <taxon>Bacillati</taxon>
        <taxon>Actinomycetota</taxon>
        <taxon>Actinomycetes</taxon>
        <taxon>Micrococcales</taxon>
        <taxon>Demequinaceae</taxon>
        <taxon>Demequina</taxon>
    </lineage>
</organism>
<reference evidence="4" key="1">
    <citation type="submission" date="2016-10" db="EMBL/GenBank/DDBJ databases">
        <authorList>
            <person name="Varghese N."/>
        </authorList>
    </citation>
    <scope>NUCLEOTIDE SEQUENCE [LARGE SCALE GENOMIC DNA]</scope>
    <source>
        <strain evidence="4">DSM 24868</strain>
    </source>
</reference>
<dbReference type="AlphaFoldDB" id="A0A1H6X7K8"/>
<keyword evidence="4" id="KW-1185">Reference proteome</keyword>
<evidence type="ECO:0000313" key="4">
    <source>
        <dbReference type="Proteomes" id="UP000183315"/>
    </source>
</evidence>
<evidence type="ECO:0000259" key="2">
    <source>
        <dbReference type="Pfam" id="PF14258"/>
    </source>
</evidence>
<keyword evidence="1" id="KW-0472">Membrane</keyword>
<gene>
    <name evidence="3" type="ORF">SAMN05421637_1158</name>
</gene>
<dbReference type="eggNOG" id="ENOG502ZY4N">
    <property type="taxonomic scope" value="Bacteria"/>
</dbReference>
<evidence type="ECO:0000313" key="3">
    <source>
        <dbReference type="EMBL" id="SEJ20880.1"/>
    </source>
</evidence>
<keyword evidence="1" id="KW-1133">Transmembrane helix</keyword>
<dbReference type="EMBL" id="FNZI01000002">
    <property type="protein sequence ID" value="SEJ20880.1"/>
    <property type="molecule type" value="Genomic_DNA"/>
</dbReference>
<protein>
    <recommendedName>
        <fullName evidence="2">DUF4350 domain-containing protein</fullName>
    </recommendedName>
</protein>